<keyword evidence="3" id="KW-1185">Reference proteome</keyword>
<dbReference type="OrthoDB" id="2744269at2759"/>
<dbReference type="Proteomes" id="UP000313359">
    <property type="component" value="Unassembled WGS sequence"/>
</dbReference>
<protein>
    <submittedName>
        <fullName evidence="2">Uncharacterized protein</fullName>
    </submittedName>
</protein>
<proteinExistence type="predicted"/>
<sequence>MSGIPALALSSSAISGIPRHASSRSDPVLAENPACHILETRCCLPHKHLAIAQFHILYEKAAQRRLRAEIAAFLRERGTIRSANCPVKAEDDVTLPGAGEPMDTSQSADIYDIAGQRYLDESPLVQRSKRKLALFSDESESPEGSPLKRRRFAWVP</sequence>
<evidence type="ECO:0000256" key="1">
    <source>
        <dbReference type="SAM" id="MobiDB-lite"/>
    </source>
</evidence>
<feature type="compositionally biased region" description="Basic residues" evidence="1">
    <location>
        <begin position="147"/>
        <end position="156"/>
    </location>
</feature>
<dbReference type="EMBL" id="ML122274">
    <property type="protein sequence ID" value="RPD58514.1"/>
    <property type="molecule type" value="Genomic_DNA"/>
</dbReference>
<evidence type="ECO:0000313" key="3">
    <source>
        <dbReference type="Proteomes" id="UP000313359"/>
    </source>
</evidence>
<feature type="region of interest" description="Disordered" evidence="1">
    <location>
        <begin position="135"/>
        <end position="156"/>
    </location>
</feature>
<accession>A0A5C2S661</accession>
<dbReference type="AlphaFoldDB" id="A0A5C2S661"/>
<evidence type="ECO:0000313" key="2">
    <source>
        <dbReference type="EMBL" id="RPD58514.1"/>
    </source>
</evidence>
<reference evidence="2" key="1">
    <citation type="journal article" date="2018" name="Genome Biol. Evol.">
        <title>Genomics and development of Lentinus tigrinus, a white-rot wood-decaying mushroom with dimorphic fruiting bodies.</title>
        <authorList>
            <person name="Wu B."/>
            <person name="Xu Z."/>
            <person name="Knudson A."/>
            <person name="Carlson A."/>
            <person name="Chen N."/>
            <person name="Kovaka S."/>
            <person name="LaButti K."/>
            <person name="Lipzen A."/>
            <person name="Pennachio C."/>
            <person name="Riley R."/>
            <person name="Schakwitz W."/>
            <person name="Umezawa K."/>
            <person name="Ohm R.A."/>
            <person name="Grigoriev I.V."/>
            <person name="Nagy L.G."/>
            <person name="Gibbons J."/>
            <person name="Hibbett D."/>
        </authorList>
    </citation>
    <scope>NUCLEOTIDE SEQUENCE [LARGE SCALE GENOMIC DNA]</scope>
    <source>
        <strain evidence="2">ALCF2SS1-6</strain>
    </source>
</reference>
<name>A0A5C2S661_9APHY</name>
<gene>
    <name evidence="2" type="ORF">L227DRAFT_612637</name>
</gene>
<organism evidence="2 3">
    <name type="scientific">Lentinus tigrinus ALCF2SS1-6</name>
    <dbReference type="NCBI Taxonomy" id="1328759"/>
    <lineage>
        <taxon>Eukaryota</taxon>
        <taxon>Fungi</taxon>
        <taxon>Dikarya</taxon>
        <taxon>Basidiomycota</taxon>
        <taxon>Agaricomycotina</taxon>
        <taxon>Agaricomycetes</taxon>
        <taxon>Polyporales</taxon>
        <taxon>Polyporaceae</taxon>
        <taxon>Lentinus</taxon>
    </lineage>
</organism>